<dbReference type="PROSITE" id="PS51918">
    <property type="entry name" value="RADICAL_SAM"/>
    <property type="match status" value="1"/>
</dbReference>
<dbReference type="GO" id="GO:0016829">
    <property type="term" value="F:lyase activity"/>
    <property type="evidence" value="ECO:0007669"/>
    <property type="project" value="UniProtKB-KW"/>
</dbReference>
<organism evidence="9">
    <name type="scientific">marine metagenome</name>
    <dbReference type="NCBI Taxonomy" id="408172"/>
    <lineage>
        <taxon>unclassified sequences</taxon>
        <taxon>metagenomes</taxon>
        <taxon>ecological metagenomes</taxon>
    </lineage>
</organism>
<dbReference type="Pfam" id="PF04055">
    <property type="entry name" value="Radical_SAM"/>
    <property type="match status" value="1"/>
</dbReference>
<dbReference type="InterPro" id="IPR007197">
    <property type="entry name" value="rSAM"/>
</dbReference>
<protein>
    <recommendedName>
        <fullName evidence="8">Radical SAM core domain-containing protein</fullName>
    </recommendedName>
</protein>
<keyword evidence="6" id="KW-0411">Iron-sulfur</keyword>
<evidence type="ECO:0000313" key="9">
    <source>
        <dbReference type="EMBL" id="SVB71660.1"/>
    </source>
</evidence>
<dbReference type="Gene3D" id="3.20.20.70">
    <property type="entry name" value="Aldolase class I"/>
    <property type="match status" value="1"/>
</dbReference>
<evidence type="ECO:0000256" key="5">
    <source>
        <dbReference type="ARBA" id="ARBA00023004"/>
    </source>
</evidence>
<evidence type="ECO:0000256" key="3">
    <source>
        <dbReference type="ARBA" id="ARBA00022723"/>
    </source>
</evidence>
<keyword evidence="7" id="KW-0456">Lyase</keyword>
<reference evidence="9" key="1">
    <citation type="submission" date="2018-05" db="EMBL/GenBank/DDBJ databases">
        <authorList>
            <person name="Lanie J.A."/>
            <person name="Ng W.-L."/>
            <person name="Kazmierczak K.M."/>
            <person name="Andrzejewski T.M."/>
            <person name="Davidsen T.M."/>
            <person name="Wayne K.J."/>
            <person name="Tettelin H."/>
            <person name="Glass J.I."/>
            <person name="Rusch D."/>
            <person name="Podicherti R."/>
            <person name="Tsui H.-C.T."/>
            <person name="Winkler M.E."/>
        </authorList>
    </citation>
    <scope>NUCLEOTIDE SEQUENCE</scope>
</reference>
<dbReference type="CDD" id="cd01335">
    <property type="entry name" value="Radical_SAM"/>
    <property type="match status" value="1"/>
</dbReference>
<proteinExistence type="inferred from homology"/>
<gene>
    <name evidence="9" type="ORF">METZ01_LOCUS224514</name>
</gene>
<dbReference type="PANTHER" id="PTHR42836">
    <property type="entry name" value="7-CARBOXY-7-DEAZAGUANINE SYNTHASE"/>
    <property type="match status" value="1"/>
</dbReference>
<dbReference type="AlphaFoldDB" id="A0A382G8S4"/>
<keyword evidence="5" id="KW-0408">Iron</keyword>
<evidence type="ECO:0000256" key="2">
    <source>
        <dbReference type="ARBA" id="ARBA00022691"/>
    </source>
</evidence>
<dbReference type="PANTHER" id="PTHR42836:SF1">
    <property type="entry name" value="7-CARBOXY-7-DEAZAGUANINE SYNTHASE"/>
    <property type="match status" value="1"/>
</dbReference>
<evidence type="ECO:0000256" key="1">
    <source>
        <dbReference type="ARBA" id="ARBA00022485"/>
    </source>
</evidence>
<keyword evidence="2" id="KW-0949">S-adenosyl-L-methionine</keyword>
<evidence type="ECO:0000256" key="7">
    <source>
        <dbReference type="ARBA" id="ARBA00023239"/>
    </source>
</evidence>
<dbReference type="HAMAP" id="MF_00917">
    <property type="entry name" value="QueE"/>
    <property type="match status" value="1"/>
</dbReference>
<evidence type="ECO:0000256" key="4">
    <source>
        <dbReference type="ARBA" id="ARBA00022842"/>
    </source>
</evidence>
<dbReference type="InterPro" id="IPR058240">
    <property type="entry name" value="rSAM_sf"/>
</dbReference>
<evidence type="ECO:0000256" key="6">
    <source>
        <dbReference type="ARBA" id="ARBA00023014"/>
    </source>
</evidence>
<sequence>MQPNPLEIQSNLRRRMNGATRLMTQCRISEIFYSVQGEGTLSGVPMTFVRFAFCPWRCRWCDSVYTWAQSAFELGGLPVTDSLKEEEALSAANGVENLTIAEIVERIVQYPAHWVCITGGEPLSQPTAFKELVYQLKEKSFALEVETSGLDPLPDDELFNQVDSWVVDVKTPSSGMEKFLRLNDLNRLRKCDQVKFVVQTVEDLEFAANIINNKVDKQQGPQLLISPVGTTPFEDGGIGLGETAEFIKLNIPSSRLSVQIHKFIWGNRRGV</sequence>
<dbReference type="GO" id="GO:0051539">
    <property type="term" value="F:4 iron, 4 sulfur cluster binding"/>
    <property type="evidence" value="ECO:0007669"/>
    <property type="project" value="UniProtKB-KW"/>
</dbReference>
<dbReference type="InterPro" id="IPR013785">
    <property type="entry name" value="Aldolase_TIM"/>
</dbReference>
<dbReference type="SFLD" id="SFLDS00029">
    <property type="entry name" value="Radical_SAM"/>
    <property type="match status" value="1"/>
</dbReference>
<dbReference type="PIRSF" id="PIRSF000370">
    <property type="entry name" value="QueE"/>
    <property type="match status" value="1"/>
</dbReference>
<keyword evidence="3" id="KW-0479">Metal-binding</keyword>
<feature type="domain" description="Radical SAM core" evidence="8">
    <location>
        <begin position="41"/>
        <end position="267"/>
    </location>
</feature>
<dbReference type="EMBL" id="UINC01054220">
    <property type="protein sequence ID" value="SVB71660.1"/>
    <property type="molecule type" value="Genomic_DNA"/>
</dbReference>
<accession>A0A382G8S4</accession>
<dbReference type="InterPro" id="IPR024924">
    <property type="entry name" value="7-CO-7-deazaguanine_synth-like"/>
</dbReference>
<evidence type="ECO:0000259" key="8">
    <source>
        <dbReference type="PROSITE" id="PS51918"/>
    </source>
</evidence>
<dbReference type="GO" id="GO:0046872">
    <property type="term" value="F:metal ion binding"/>
    <property type="evidence" value="ECO:0007669"/>
    <property type="project" value="UniProtKB-KW"/>
</dbReference>
<dbReference type="SUPFAM" id="SSF102114">
    <property type="entry name" value="Radical SAM enzymes"/>
    <property type="match status" value="1"/>
</dbReference>
<keyword evidence="4" id="KW-0460">Magnesium</keyword>
<name>A0A382G8S4_9ZZZZ</name>
<keyword evidence="1" id="KW-0004">4Fe-4S</keyword>